<gene>
    <name evidence="10" type="ORF">ZEAMMB73_Zm00001d035800</name>
</gene>
<protein>
    <submittedName>
        <fullName evidence="10">Uncharacterized protein</fullName>
    </submittedName>
</protein>
<accession>A0A1D6LIU7</accession>
<evidence type="ECO:0000256" key="5">
    <source>
        <dbReference type="ARBA" id="ARBA00022824"/>
    </source>
</evidence>
<evidence type="ECO:0000256" key="4">
    <source>
        <dbReference type="ARBA" id="ARBA00022692"/>
    </source>
</evidence>
<comment type="similarity">
    <text evidence="2">Belongs to the USE1 family.</text>
</comment>
<reference evidence="10" key="1">
    <citation type="submission" date="2015-12" db="EMBL/GenBank/DDBJ databases">
        <title>Update maize B73 reference genome by single molecule sequencing technologies.</title>
        <authorList>
            <consortium name="Maize Genome Sequencing Project"/>
            <person name="Ware D."/>
        </authorList>
    </citation>
    <scope>NUCLEOTIDE SEQUENCE</scope>
    <source>
        <tissue evidence="10">Seedling</tissue>
    </source>
</reference>
<evidence type="ECO:0000256" key="9">
    <source>
        <dbReference type="ARBA" id="ARBA00023136"/>
    </source>
</evidence>
<evidence type="ECO:0000256" key="7">
    <source>
        <dbReference type="ARBA" id="ARBA00022927"/>
    </source>
</evidence>
<evidence type="ECO:0000256" key="8">
    <source>
        <dbReference type="ARBA" id="ARBA00022989"/>
    </source>
</evidence>
<keyword evidence="6" id="KW-0931">ER-Golgi transport</keyword>
<keyword evidence="7" id="KW-0653">Protein transport</keyword>
<dbReference type="GO" id="GO:0015031">
    <property type="term" value="P:protein transport"/>
    <property type="evidence" value="ECO:0007669"/>
    <property type="project" value="UniProtKB-KW"/>
</dbReference>
<keyword evidence="4" id="KW-0812">Transmembrane</keyword>
<evidence type="ECO:0000256" key="3">
    <source>
        <dbReference type="ARBA" id="ARBA00022448"/>
    </source>
</evidence>
<evidence type="ECO:0000256" key="2">
    <source>
        <dbReference type="ARBA" id="ARBA00007891"/>
    </source>
</evidence>
<dbReference type="PaxDb" id="4577-GRMZM2G381169_P01"/>
<proteinExistence type="inferred from homology"/>
<dbReference type="EMBL" id="CM000782">
    <property type="protein sequence ID" value="AQK79707.1"/>
    <property type="molecule type" value="Genomic_DNA"/>
</dbReference>
<dbReference type="Pfam" id="PF09753">
    <property type="entry name" value="Use1"/>
    <property type="match status" value="1"/>
</dbReference>
<dbReference type="PANTHER" id="PTHR13050">
    <property type="entry name" value="USE1-LIKE PROTEIN"/>
    <property type="match status" value="1"/>
</dbReference>
<dbReference type="ExpressionAtlas" id="A0A1D6LIU7">
    <property type="expression patterns" value="baseline and differential"/>
</dbReference>
<keyword evidence="9" id="KW-0472">Membrane</keyword>
<evidence type="ECO:0000313" key="10">
    <source>
        <dbReference type="EMBL" id="AQK79707.1"/>
    </source>
</evidence>
<dbReference type="GO" id="GO:0016192">
    <property type="term" value="P:vesicle-mediated transport"/>
    <property type="evidence" value="ECO:0007669"/>
    <property type="project" value="UniProtKB-KW"/>
</dbReference>
<comment type="subcellular location">
    <subcellularLocation>
        <location evidence="1">Endoplasmic reticulum membrane</location>
        <topology evidence="1">Single-pass type IV membrane protein</topology>
    </subcellularLocation>
</comment>
<dbReference type="AlphaFoldDB" id="A0A1D6LIU7"/>
<organism evidence="10">
    <name type="scientific">Zea mays</name>
    <name type="common">Maize</name>
    <dbReference type="NCBI Taxonomy" id="4577"/>
    <lineage>
        <taxon>Eukaryota</taxon>
        <taxon>Viridiplantae</taxon>
        <taxon>Streptophyta</taxon>
        <taxon>Embryophyta</taxon>
        <taxon>Tracheophyta</taxon>
        <taxon>Spermatophyta</taxon>
        <taxon>Magnoliopsida</taxon>
        <taxon>Liliopsida</taxon>
        <taxon>Poales</taxon>
        <taxon>Poaceae</taxon>
        <taxon>PACMAD clade</taxon>
        <taxon>Panicoideae</taxon>
        <taxon>Andropogonodae</taxon>
        <taxon>Andropogoneae</taxon>
        <taxon>Tripsacinae</taxon>
        <taxon>Zea</taxon>
    </lineage>
</organism>
<evidence type="ECO:0000256" key="1">
    <source>
        <dbReference type="ARBA" id="ARBA00004163"/>
    </source>
</evidence>
<keyword evidence="3" id="KW-0813">Transport</keyword>
<dbReference type="InterPro" id="IPR019150">
    <property type="entry name" value="Vesicle_transport_protein_Use1"/>
</dbReference>
<name>A0A1D6LIU7_MAIZE</name>
<keyword evidence="8" id="KW-1133">Transmembrane helix</keyword>
<sequence length="160" mass="18316">MVLHGLDKVLEGGAVVKTLRDHSIPSNGDIKERLRRRSTLVQFGPFYLFSFLMVWSQQMELNRAHAKFLPSHHERKESIGAPIKLDVESHAHIQKHRKLQEDLTDEMVELTRRRKEISLMMVFPDLNRNLTSSKPKADELAASEMVVAYGSSNWALLVEG</sequence>
<keyword evidence="5" id="KW-0256">Endoplasmic reticulum</keyword>
<evidence type="ECO:0000256" key="6">
    <source>
        <dbReference type="ARBA" id="ARBA00022892"/>
    </source>
</evidence>
<dbReference type="PANTHER" id="PTHR13050:SF7">
    <property type="entry name" value="VESICLE TRANSPORT PROTEIN USE1"/>
    <property type="match status" value="1"/>
</dbReference>
<dbReference type="eggNOG" id="KOG2217">
    <property type="taxonomic scope" value="Eukaryota"/>
</dbReference>
<dbReference type="GO" id="GO:0005789">
    <property type="term" value="C:endoplasmic reticulum membrane"/>
    <property type="evidence" value="ECO:0007669"/>
    <property type="project" value="UniProtKB-SubCell"/>
</dbReference>